<dbReference type="EMBL" id="JAINUG010000254">
    <property type="protein sequence ID" value="KAJ8385290.1"/>
    <property type="molecule type" value="Genomic_DNA"/>
</dbReference>
<proteinExistence type="predicted"/>
<name>A0AAD7W6K9_9TELE</name>
<sequence>MTANSRLLRLSGKEGTEGRGRNDIACMRACLLADVTAGCTVARAASRQPSPWTACTAVLWNCGEGGMGAEAEATETAQRKNHLCTAFKSLKSRRLSTEAWAARPDFT</sequence>
<evidence type="ECO:0000313" key="2">
    <source>
        <dbReference type="Proteomes" id="UP001221898"/>
    </source>
</evidence>
<gene>
    <name evidence="1" type="ORF">AAFF_G00190790</name>
</gene>
<organism evidence="1 2">
    <name type="scientific">Aldrovandia affinis</name>
    <dbReference type="NCBI Taxonomy" id="143900"/>
    <lineage>
        <taxon>Eukaryota</taxon>
        <taxon>Metazoa</taxon>
        <taxon>Chordata</taxon>
        <taxon>Craniata</taxon>
        <taxon>Vertebrata</taxon>
        <taxon>Euteleostomi</taxon>
        <taxon>Actinopterygii</taxon>
        <taxon>Neopterygii</taxon>
        <taxon>Teleostei</taxon>
        <taxon>Notacanthiformes</taxon>
        <taxon>Halosauridae</taxon>
        <taxon>Aldrovandia</taxon>
    </lineage>
</organism>
<protein>
    <submittedName>
        <fullName evidence="1">Uncharacterized protein</fullName>
    </submittedName>
</protein>
<reference evidence="1" key="1">
    <citation type="journal article" date="2023" name="Science">
        <title>Genome structures resolve the early diversification of teleost fishes.</title>
        <authorList>
            <person name="Parey E."/>
            <person name="Louis A."/>
            <person name="Montfort J."/>
            <person name="Bouchez O."/>
            <person name="Roques C."/>
            <person name="Iampietro C."/>
            <person name="Lluch J."/>
            <person name="Castinel A."/>
            <person name="Donnadieu C."/>
            <person name="Desvignes T."/>
            <person name="Floi Bucao C."/>
            <person name="Jouanno E."/>
            <person name="Wen M."/>
            <person name="Mejri S."/>
            <person name="Dirks R."/>
            <person name="Jansen H."/>
            <person name="Henkel C."/>
            <person name="Chen W.J."/>
            <person name="Zahm M."/>
            <person name="Cabau C."/>
            <person name="Klopp C."/>
            <person name="Thompson A.W."/>
            <person name="Robinson-Rechavi M."/>
            <person name="Braasch I."/>
            <person name="Lecointre G."/>
            <person name="Bobe J."/>
            <person name="Postlethwait J.H."/>
            <person name="Berthelot C."/>
            <person name="Roest Crollius H."/>
            <person name="Guiguen Y."/>
        </authorList>
    </citation>
    <scope>NUCLEOTIDE SEQUENCE</scope>
    <source>
        <strain evidence="1">NC1722</strain>
    </source>
</reference>
<dbReference type="AlphaFoldDB" id="A0AAD7W6K9"/>
<accession>A0AAD7W6K9</accession>
<dbReference type="Proteomes" id="UP001221898">
    <property type="component" value="Unassembled WGS sequence"/>
</dbReference>
<evidence type="ECO:0000313" key="1">
    <source>
        <dbReference type="EMBL" id="KAJ8385290.1"/>
    </source>
</evidence>
<comment type="caution">
    <text evidence="1">The sequence shown here is derived from an EMBL/GenBank/DDBJ whole genome shotgun (WGS) entry which is preliminary data.</text>
</comment>
<keyword evidence="2" id="KW-1185">Reference proteome</keyword>